<reference evidence="2 3" key="1">
    <citation type="journal article" date="2014" name="Int. J. Syst. Evol. Microbiol.">
        <title>Rhodoluna lacicola gen. nov., sp. nov., a planktonic freshwater bacterium with stream-lined genome.</title>
        <authorList>
            <person name="Hahn M."/>
            <person name="Schmidt J."/>
            <person name="Taipale S.J."/>
            <person name="Doolittle W.F."/>
            <person name="Koll U."/>
        </authorList>
    </citation>
    <scope>NUCLEOTIDE SEQUENCE [LARGE SCALE GENOMIC DNA]</scope>
    <source>
        <strain evidence="2 3">MWH-Ta8</strain>
    </source>
</reference>
<name>A0A060JMU0_9MICO</name>
<sequence>MGKSGGIMSSKEENKESDNQARQQKPKKQRIKNLVQAEDYFGPQYNKTSELPNPEASLQLLATGVVEVIAGTRQIDQLARLLSDEVYQRLSRRAIEARQLRDATGQKTRYQNFSIRNMMNTSPRDGVIESVVLLNAQRRTRAVTIRLEGINNRWRATAVSVL</sequence>
<evidence type="ECO:0000313" key="2">
    <source>
        <dbReference type="EMBL" id="AIC47903.1"/>
    </source>
</evidence>
<accession>A0A060JMU0</accession>
<dbReference type="STRING" id="529884.Rhola_00011100"/>
<dbReference type="Proteomes" id="UP000067708">
    <property type="component" value="Chromosome"/>
</dbReference>
<dbReference type="InterPro" id="IPR045596">
    <property type="entry name" value="DUF6459"/>
</dbReference>
<dbReference type="KEGG" id="rla:Rhola_00011100"/>
<organism evidence="2 3">
    <name type="scientific">Rhodoluna lacicola</name>
    <dbReference type="NCBI Taxonomy" id="529884"/>
    <lineage>
        <taxon>Bacteria</taxon>
        <taxon>Bacillati</taxon>
        <taxon>Actinomycetota</taxon>
        <taxon>Actinomycetes</taxon>
        <taxon>Micrococcales</taxon>
        <taxon>Microbacteriaceae</taxon>
        <taxon>Luna cluster</taxon>
        <taxon>Luna-1 subcluster</taxon>
        <taxon>Rhodoluna</taxon>
    </lineage>
</organism>
<evidence type="ECO:0000313" key="3">
    <source>
        <dbReference type="Proteomes" id="UP000067708"/>
    </source>
</evidence>
<dbReference type="Pfam" id="PF20060">
    <property type="entry name" value="DUF6459"/>
    <property type="match status" value="1"/>
</dbReference>
<dbReference type="eggNOG" id="ENOG50332RH">
    <property type="taxonomic scope" value="Bacteria"/>
</dbReference>
<evidence type="ECO:0000256" key="1">
    <source>
        <dbReference type="SAM" id="MobiDB-lite"/>
    </source>
</evidence>
<dbReference type="AlphaFoldDB" id="A0A060JMU0"/>
<feature type="region of interest" description="Disordered" evidence="1">
    <location>
        <begin position="1"/>
        <end position="35"/>
    </location>
</feature>
<keyword evidence="3" id="KW-1185">Reference proteome</keyword>
<proteinExistence type="predicted"/>
<dbReference type="HOGENOM" id="CLU_120370_1_0_11"/>
<evidence type="ECO:0008006" key="4">
    <source>
        <dbReference type="Google" id="ProtNLM"/>
    </source>
</evidence>
<protein>
    <recommendedName>
        <fullName evidence="4">3-hydroxyacyl-CoA dehydrogenase</fullName>
    </recommendedName>
</protein>
<gene>
    <name evidence="2" type="ORF">Rhola_00011100</name>
</gene>
<feature type="compositionally biased region" description="Basic and acidic residues" evidence="1">
    <location>
        <begin position="10"/>
        <end position="19"/>
    </location>
</feature>
<dbReference type="EMBL" id="CP007490">
    <property type="protein sequence ID" value="AIC47903.1"/>
    <property type="molecule type" value="Genomic_DNA"/>
</dbReference>